<dbReference type="InterPro" id="IPR008969">
    <property type="entry name" value="CarboxyPept-like_regulatory"/>
</dbReference>
<dbReference type="AlphaFoldDB" id="A0A937K033"/>
<organism evidence="1 2">
    <name type="scientific">Fulvivirga sediminis</name>
    <dbReference type="NCBI Taxonomy" id="2803949"/>
    <lineage>
        <taxon>Bacteria</taxon>
        <taxon>Pseudomonadati</taxon>
        <taxon>Bacteroidota</taxon>
        <taxon>Cytophagia</taxon>
        <taxon>Cytophagales</taxon>
        <taxon>Fulvivirgaceae</taxon>
        <taxon>Fulvivirga</taxon>
    </lineage>
</organism>
<dbReference type="Proteomes" id="UP000659388">
    <property type="component" value="Unassembled WGS sequence"/>
</dbReference>
<reference evidence="1" key="1">
    <citation type="submission" date="2021-01" db="EMBL/GenBank/DDBJ databases">
        <title>Fulvivirga kasyanovii gen. nov., sp nov., a novel member of the phylum Bacteroidetes isolated from seawater in a mussel farm.</title>
        <authorList>
            <person name="Zhao L.-H."/>
            <person name="Wang Z.-J."/>
        </authorList>
    </citation>
    <scope>NUCLEOTIDE SEQUENCE</scope>
    <source>
        <strain evidence="1">2943</strain>
    </source>
</reference>
<dbReference type="EMBL" id="JAESIY010000007">
    <property type="protein sequence ID" value="MBL3657249.1"/>
    <property type="molecule type" value="Genomic_DNA"/>
</dbReference>
<keyword evidence="1" id="KW-0645">Protease</keyword>
<protein>
    <submittedName>
        <fullName evidence="1">Carboxypeptidase-like regulatory domain-containing protein</fullName>
    </submittedName>
</protein>
<keyword evidence="1" id="KW-0121">Carboxypeptidase</keyword>
<sequence length="243" mass="27036">MKKQLKLSVAQPCSQNWSEFTPTERGGFCDQCQMEVIDFTQMTEDDIKNYFTSLTSNKRVCGRLKTPQLNTPFTPKFPKTGVYSYMKAAAVSLTVLLSASVAMAQAPFVNEQINTKTTIVRPEMNDVIAISLEKQVVKGVVKDQEGEVMPGVNIVLQGTEIGTATDINGYFEFPQPLDQGDVLIFSFIGYESVAYNVPSQVSDQVEISLNMEAMEMLGEITFDHVYEEPSGIAKVWNKLKAIF</sequence>
<keyword evidence="1" id="KW-0378">Hydrolase</keyword>
<evidence type="ECO:0000313" key="1">
    <source>
        <dbReference type="EMBL" id="MBL3657249.1"/>
    </source>
</evidence>
<name>A0A937K033_9BACT</name>
<gene>
    <name evidence="1" type="ORF">JL102_13970</name>
</gene>
<accession>A0A937K033</accession>
<dbReference type="SUPFAM" id="SSF49464">
    <property type="entry name" value="Carboxypeptidase regulatory domain-like"/>
    <property type="match status" value="1"/>
</dbReference>
<dbReference type="Gene3D" id="2.60.40.1120">
    <property type="entry name" value="Carboxypeptidase-like, regulatory domain"/>
    <property type="match status" value="1"/>
</dbReference>
<proteinExistence type="predicted"/>
<dbReference type="Pfam" id="PF13715">
    <property type="entry name" value="CarbopepD_reg_2"/>
    <property type="match status" value="1"/>
</dbReference>
<comment type="caution">
    <text evidence="1">The sequence shown here is derived from an EMBL/GenBank/DDBJ whole genome shotgun (WGS) entry which is preliminary data.</text>
</comment>
<dbReference type="GO" id="GO:0004180">
    <property type="term" value="F:carboxypeptidase activity"/>
    <property type="evidence" value="ECO:0007669"/>
    <property type="project" value="UniProtKB-KW"/>
</dbReference>
<keyword evidence="2" id="KW-1185">Reference proteome</keyword>
<dbReference type="RefSeq" id="WP_202245033.1">
    <property type="nucleotide sequence ID" value="NZ_JAESIY010000007.1"/>
</dbReference>
<evidence type="ECO:0000313" key="2">
    <source>
        <dbReference type="Proteomes" id="UP000659388"/>
    </source>
</evidence>